<proteinExistence type="predicted"/>
<dbReference type="InterPro" id="IPR026983">
    <property type="entry name" value="DHC"/>
</dbReference>
<dbReference type="GO" id="GO:0030286">
    <property type="term" value="C:dynein complex"/>
    <property type="evidence" value="ECO:0007669"/>
    <property type="project" value="InterPro"/>
</dbReference>
<feature type="domain" description="Dynein heavy chain hydrolytic ATP-binding dynein motor region" evidence="1">
    <location>
        <begin position="2"/>
        <end position="95"/>
    </location>
</feature>
<dbReference type="Pfam" id="PF12775">
    <property type="entry name" value="AAA_7"/>
    <property type="match status" value="1"/>
</dbReference>
<evidence type="ECO:0000259" key="2">
    <source>
        <dbReference type="Pfam" id="PF17852"/>
    </source>
</evidence>
<dbReference type="Gene3D" id="3.40.50.300">
    <property type="entry name" value="P-loop containing nucleotide triphosphate hydrolases"/>
    <property type="match status" value="2"/>
</dbReference>
<organism evidence="3 4">
    <name type="scientific">Kipferlia bialata</name>
    <dbReference type="NCBI Taxonomy" id="797122"/>
    <lineage>
        <taxon>Eukaryota</taxon>
        <taxon>Metamonada</taxon>
        <taxon>Carpediemonas-like organisms</taxon>
        <taxon>Kipferlia</taxon>
    </lineage>
</organism>
<comment type="caution">
    <text evidence="3">The sequence shown here is derived from an EMBL/GenBank/DDBJ whole genome shotgun (WGS) entry which is preliminary data.</text>
</comment>
<dbReference type="Gene3D" id="1.20.920.30">
    <property type="match status" value="1"/>
</dbReference>
<dbReference type="PANTHER" id="PTHR45703">
    <property type="entry name" value="DYNEIN HEAVY CHAIN"/>
    <property type="match status" value="1"/>
</dbReference>
<dbReference type="OrthoDB" id="447173at2759"/>
<dbReference type="GO" id="GO:0007018">
    <property type="term" value="P:microtubule-based movement"/>
    <property type="evidence" value="ECO:0007669"/>
    <property type="project" value="InterPro"/>
</dbReference>
<dbReference type="PANTHER" id="PTHR45703:SF32">
    <property type="entry name" value="DYNEINS HEAVY CHAIN"/>
    <property type="match status" value="1"/>
</dbReference>
<dbReference type="InterPro" id="IPR041466">
    <property type="entry name" value="Dynein_AAA5_ext"/>
</dbReference>
<protein>
    <submittedName>
        <fullName evidence="3">Dynein heavy chain</fullName>
    </submittedName>
</protein>
<accession>A0A9K3GL47</accession>
<reference evidence="3 4" key="1">
    <citation type="journal article" date="2018" name="PLoS ONE">
        <title>The draft genome of Kipferlia bialata reveals reductive genome evolution in fornicate parasites.</title>
        <authorList>
            <person name="Tanifuji G."/>
            <person name="Takabayashi S."/>
            <person name="Kume K."/>
            <person name="Takagi M."/>
            <person name="Nakayama T."/>
            <person name="Kamikawa R."/>
            <person name="Inagaki Y."/>
            <person name="Hashimoto T."/>
        </authorList>
    </citation>
    <scope>NUCLEOTIDE SEQUENCE [LARGE SCALE GENOMIC DNA]</scope>
    <source>
        <strain evidence="3">NY0173</strain>
    </source>
</reference>
<dbReference type="Gene3D" id="1.10.8.710">
    <property type="match status" value="1"/>
</dbReference>
<feature type="domain" description="Dynein heavy chain AAA 5 extension" evidence="2">
    <location>
        <begin position="281"/>
        <end position="395"/>
    </location>
</feature>
<dbReference type="Pfam" id="PF17852">
    <property type="entry name" value="Dynein_AAA_lid"/>
    <property type="match status" value="1"/>
</dbReference>
<dbReference type="Pfam" id="PF12774">
    <property type="entry name" value="AAA_6"/>
    <property type="match status" value="1"/>
</dbReference>
<sequence length="604" mass="66978">MAEDLVLLRALVDSNLPKLVQQDNPLFNALLGDLFPGVEMNDANYGELDTQLGVVMAEWGLQDLPQLRAKVWQLMETKNTRHGVMVIGGTGGGKTTCYRLLAEAKCRTSVIQASAGVADDDPSRYHPVSIQSINPKSLSLGELFGATDPHTREWTDGVVSSLLRTASQDASPKEKWLVFDGPVDTLWIESMNTVLDDSKVLTLINGERISFPDQVTFLFESQDLTQASPATVSRCGMVFLDETLIGWRPVYQSWVAKKVAEAKHNPVLQAQLKEHLTTLGETVLAKAIEYSQEKEILTTTAIANVHTLSSLFDALANSDSGITTSGEGALELLPQMISMWFIFALIWSVGGNLIAESRKKFDLFIREVDSQFSSTDTVYEYRIDPVRKAWVHWNESIPKNWRPPAHVPLHQILVPTVDTLRLNYLVNSLVRADDPRHEHMLVMGPSGVGKTAVISQTLLPALKATEQFHTMNIGLSAQTTAERTQVIIESRMERRSKGTVGPQGGKPLVCFVDDLNMPAKEEYGAQPPLELLRQYIDSSGWYDRSKQTFTTVRDLLIVAAMGEPGGGRNDIPARLMSRFAVFGLTFPSTPQIKRIFGTLIGWRF</sequence>
<dbReference type="AlphaFoldDB" id="A0A9K3GL47"/>
<name>A0A9K3GL47_9EUKA</name>
<dbReference type="SUPFAM" id="SSF52540">
    <property type="entry name" value="P-loop containing nucleoside triphosphate hydrolases"/>
    <property type="match status" value="2"/>
</dbReference>
<evidence type="ECO:0000259" key="1">
    <source>
        <dbReference type="Pfam" id="PF12774"/>
    </source>
</evidence>
<dbReference type="InterPro" id="IPR027417">
    <property type="entry name" value="P-loop_NTPase"/>
</dbReference>
<evidence type="ECO:0000313" key="4">
    <source>
        <dbReference type="Proteomes" id="UP000265618"/>
    </source>
</evidence>
<dbReference type="Gene3D" id="1.10.472.130">
    <property type="match status" value="1"/>
</dbReference>
<gene>
    <name evidence="3" type="ORF">KIPB_008845</name>
</gene>
<dbReference type="GO" id="GO:0045505">
    <property type="term" value="F:dynein intermediate chain binding"/>
    <property type="evidence" value="ECO:0007669"/>
    <property type="project" value="InterPro"/>
</dbReference>
<dbReference type="Proteomes" id="UP000265618">
    <property type="component" value="Unassembled WGS sequence"/>
</dbReference>
<dbReference type="EMBL" id="BDIP01002842">
    <property type="protein sequence ID" value="GIQ86907.1"/>
    <property type="molecule type" value="Genomic_DNA"/>
</dbReference>
<dbReference type="GO" id="GO:0051959">
    <property type="term" value="F:dynein light intermediate chain binding"/>
    <property type="evidence" value="ECO:0007669"/>
    <property type="project" value="InterPro"/>
</dbReference>
<feature type="non-terminal residue" evidence="3">
    <location>
        <position position="1"/>
    </location>
</feature>
<evidence type="ECO:0000313" key="3">
    <source>
        <dbReference type="EMBL" id="GIQ86907.1"/>
    </source>
</evidence>
<dbReference type="GO" id="GO:0005524">
    <property type="term" value="F:ATP binding"/>
    <property type="evidence" value="ECO:0007669"/>
    <property type="project" value="InterPro"/>
</dbReference>
<dbReference type="InterPro" id="IPR035699">
    <property type="entry name" value="AAA_6"/>
</dbReference>
<dbReference type="InterPro" id="IPR043157">
    <property type="entry name" value="Dynein_AAA1S"/>
</dbReference>
<keyword evidence="4" id="KW-1185">Reference proteome</keyword>